<dbReference type="Gene3D" id="1.10.390.10">
    <property type="entry name" value="Neutral Protease Domain 2"/>
    <property type="match status" value="1"/>
</dbReference>
<keyword evidence="2" id="KW-0645">Protease</keyword>
<comment type="caution">
    <text evidence="2">The sequence shown here is derived from an EMBL/GenBank/DDBJ whole genome shotgun (WGS) entry which is preliminary data.</text>
</comment>
<accession>A0A0J7J2W2</accession>
<keyword evidence="2" id="KW-0378">Hydrolase</keyword>
<dbReference type="STRING" id="1304281.ACM44_00165"/>
<gene>
    <name evidence="2" type="ORF">ACM44_00165</name>
</gene>
<feature type="chain" id="PRO_5005289294" evidence="1">
    <location>
        <begin position="20"/>
        <end position="937"/>
    </location>
</feature>
<evidence type="ECO:0000313" key="2">
    <source>
        <dbReference type="EMBL" id="KMQ72743.1"/>
    </source>
</evidence>
<evidence type="ECO:0000256" key="1">
    <source>
        <dbReference type="SAM" id="SignalP"/>
    </source>
</evidence>
<dbReference type="AlphaFoldDB" id="A0A0J7J2W2"/>
<name>A0A0J7J2W2_9FLAO</name>
<dbReference type="InterPro" id="IPR027268">
    <property type="entry name" value="Peptidase_M4/M1_CTD_sf"/>
</dbReference>
<feature type="signal peptide" evidence="1">
    <location>
        <begin position="1"/>
        <end position="19"/>
    </location>
</feature>
<dbReference type="OrthoDB" id="9813075at2"/>
<sequence>MKRFLCGLVFFLGFVVGHAQQNQIFIQAKITENNPNVKVSQEIDFSNSTDRPLNQIKLLNWIAAYQSRNTALLGRKLEDRKSDLYFAKPHELGSLENLEIRIGDQLFDKNHSSEQNIFLPLEKSLQPGEVLKITLNYTLRIPSAKFTDYGTEGNRFYLKYFFIVPDAPENNGNREFLDIDENESPGNNWTVILDVPANWNVKSNLKELQPNYFQGILNNDPEFLISEKRFDQIYASVDGKVTLIDFGYSLTSEEKQHLEFYLPLQLSFIKNKIGRLPDKVFITEKFKKDQNFTGLEDLKFWKLRYPLFPQRIRTDLNYFSAISKNIIQQSVIFDKNEDHWLINGLKTYLEIQYLDRYYRDEKLLGALPENLKLFGLKPLKIFHASELKLSERYGLAYQYIMNQNLDQRIAEPFYQLSNFNGSAISHFEMGSLFSFLAEKMGNEKFDDFITDYLKQNAHNKVDQKDFLDRLTLATGYSSEFLEQFLQRKNRVNFDLKKFKKIGDEFQVKISKNTDQQIPFKLETINKEGEKSEFWFDTDHSRKAITYNIPQANAEKIVVNSEYIFPENNFRDNYLYTKGIYANTKKVKLKLFKDIPNPEFNEIYLNPRLSFNAYDNILLGLNFRNISLFEQKFNYTFTPYFSSGTGTMTGSGGISYSFQPAESFYRSLDFGITGSYFHYDFDLSYRKLTLFGNLSFSKNPRSAIGRSLGISYNFFDRDLNPKKMDQNEYSRYNLWSVGYAYSDRRMIHEKYFSGNFLFMEDFQRISAEAFYRWEFRQNKKISFRFFGGLFLNNHTRNNLFDYGISKVSNFAFSYGLLGQSATSGIFSQQLIIADGGFKSYFGQTANQWITAVNVDGHLWKMFNLYADAGLYKNHHFNPKFIWDSGVKLKVVPDFLEVYFPVQSSLGFEPSFKDYGTRIRFTLTVNFSAITNYFRRGWF</sequence>
<keyword evidence="3" id="KW-1185">Reference proteome</keyword>
<organism evidence="2 3">
    <name type="scientific">Chryseobacterium koreense CCUG 49689</name>
    <dbReference type="NCBI Taxonomy" id="1304281"/>
    <lineage>
        <taxon>Bacteria</taxon>
        <taxon>Pseudomonadati</taxon>
        <taxon>Bacteroidota</taxon>
        <taxon>Flavobacteriia</taxon>
        <taxon>Flavobacteriales</taxon>
        <taxon>Weeksellaceae</taxon>
        <taxon>Chryseobacterium group</taxon>
        <taxon>Chryseobacterium</taxon>
    </lineage>
</organism>
<evidence type="ECO:0000313" key="3">
    <source>
        <dbReference type="Proteomes" id="UP000035900"/>
    </source>
</evidence>
<dbReference type="RefSeq" id="WP_048498273.1">
    <property type="nucleotide sequence ID" value="NZ_LFNG01000001.1"/>
</dbReference>
<reference evidence="2 3" key="1">
    <citation type="journal article" date="2004" name="Int. J. Syst. Evol. Microbiol.">
        <title>Kaistella koreensis gen. nov., sp. nov., a novel member of the Chryseobacterium-Bergeyella-Riemerella branch.</title>
        <authorList>
            <person name="Kim M.K."/>
            <person name="Im W.T."/>
            <person name="Shin Y.K."/>
            <person name="Lim J.H."/>
            <person name="Kim S.H."/>
            <person name="Lee B.C."/>
            <person name="Park M.Y."/>
            <person name="Lee K.Y."/>
            <person name="Lee S.T."/>
        </authorList>
    </citation>
    <scope>NUCLEOTIDE SEQUENCE [LARGE SCALE GENOMIC DNA]</scope>
    <source>
        <strain evidence="2 3">CCUG 49689</strain>
    </source>
</reference>
<dbReference type="PATRIC" id="fig|1304281.5.peg.35"/>
<dbReference type="EMBL" id="LFNG01000001">
    <property type="protein sequence ID" value="KMQ72743.1"/>
    <property type="molecule type" value="Genomic_DNA"/>
</dbReference>
<dbReference type="Proteomes" id="UP000035900">
    <property type="component" value="Unassembled WGS sequence"/>
</dbReference>
<dbReference type="GO" id="GO:0004177">
    <property type="term" value="F:aminopeptidase activity"/>
    <property type="evidence" value="ECO:0007669"/>
    <property type="project" value="UniProtKB-KW"/>
</dbReference>
<protein>
    <submittedName>
        <fullName evidence="2">Aminopeptidase N</fullName>
    </submittedName>
</protein>
<proteinExistence type="predicted"/>
<keyword evidence="2" id="KW-0031">Aminopeptidase</keyword>
<keyword evidence="1" id="KW-0732">Signal</keyword>